<evidence type="ECO:0000256" key="3">
    <source>
        <dbReference type="SAM" id="MobiDB-lite"/>
    </source>
</evidence>
<accession>A0A3P3Y0I3</accession>
<dbReference type="Proteomes" id="UP000290189">
    <property type="component" value="Unassembled WGS sequence"/>
</dbReference>
<feature type="region of interest" description="Disordered" evidence="3">
    <location>
        <begin position="286"/>
        <end position="325"/>
    </location>
</feature>
<dbReference type="Pfam" id="PF01253">
    <property type="entry name" value="SUI1"/>
    <property type="match status" value="1"/>
</dbReference>
<feature type="region of interest" description="Disordered" evidence="3">
    <location>
        <begin position="592"/>
        <end position="639"/>
    </location>
</feature>
<dbReference type="GO" id="GO:0003743">
    <property type="term" value="F:translation initiation factor activity"/>
    <property type="evidence" value="ECO:0007669"/>
    <property type="project" value="InterPro"/>
</dbReference>
<dbReference type="Gene3D" id="1.25.10.10">
    <property type="entry name" value="Leucine-rich Repeat Variant"/>
    <property type="match status" value="1"/>
</dbReference>
<dbReference type="InterPro" id="IPR005874">
    <property type="entry name" value="SUI1_euk"/>
</dbReference>
<dbReference type="CDD" id="cd11566">
    <property type="entry name" value="eIF1_SUI1"/>
    <property type="match status" value="1"/>
</dbReference>
<protein>
    <recommendedName>
        <fullName evidence="4">SUI1 domain-containing protein</fullName>
    </recommendedName>
</protein>
<dbReference type="SUPFAM" id="SSF55159">
    <property type="entry name" value="eIF1-like"/>
    <property type="match status" value="1"/>
</dbReference>
<geneLocation type="mitochondrion" evidence="5"/>
<dbReference type="Pfam" id="PF21038">
    <property type="entry name" value="CEP104_N"/>
    <property type="match status" value="1"/>
</dbReference>
<evidence type="ECO:0000313" key="6">
    <source>
        <dbReference type="Proteomes" id="UP000290189"/>
    </source>
</evidence>
<keyword evidence="2" id="KW-0648">Protein biosynthesis</keyword>
<feature type="compositionally biased region" description="Basic and acidic residues" evidence="3">
    <location>
        <begin position="211"/>
        <end position="224"/>
    </location>
</feature>
<dbReference type="EMBL" id="OVEO01000001">
    <property type="protein sequence ID" value="SPQ93655.1"/>
    <property type="molecule type" value="Genomic_DNA"/>
</dbReference>
<dbReference type="PANTHER" id="PTHR10388">
    <property type="entry name" value="EUKARYOTIC TRANSLATION INITIATION FACTOR SUI1"/>
    <property type="match status" value="1"/>
</dbReference>
<evidence type="ECO:0000313" key="5">
    <source>
        <dbReference type="EMBL" id="SPQ93655.1"/>
    </source>
</evidence>
<evidence type="ECO:0000259" key="4">
    <source>
        <dbReference type="PROSITE" id="PS50296"/>
    </source>
</evidence>
<dbReference type="AlphaFoldDB" id="A0A3P3Y0I3"/>
<evidence type="ECO:0000256" key="1">
    <source>
        <dbReference type="ARBA" id="ARBA00005422"/>
    </source>
</evidence>
<dbReference type="Gene3D" id="3.30.780.10">
    <property type="entry name" value="SUI1-like domain"/>
    <property type="match status" value="1"/>
</dbReference>
<proteinExistence type="inferred from homology"/>
<dbReference type="InterPro" id="IPR016024">
    <property type="entry name" value="ARM-type_fold"/>
</dbReference>
<reference evidence="5 6" key="1">
    <citation type="submission" date="2018-03" db="EMBL/GenBank/DDBJ databases">
        <authorList>
            <person name="Fogelqvist J."/>
        </authorList>
    </citation>
    <scope>NUCLEOTIDE SEQUENCE [LARGE SCALE GENOMIC DNA]</scope>
</reference>
<comment type="similarity">
    <text evidence="1">Belongs to the SUI1 family.</text>
</comment>
<dbReference type="SUPFAM" id="SSF48371">
    <property type="entry name" value="ARM repeat"/>
    <property type="match status" value="1"/>
</dbReference>
<dbReference type="InterPro" id="IPR011989">
    <property type="entry name" value="ARM-like"/>
</dbReference>
<feature type="compositionally biased region" description="Basic and acidic residues" evidence="3">
    <location>
        <begin position="592"/>
        <end position="609"/>
    </location>
</feature>
<feature type="domain" description="SUI1" evidence="4">
    <location>
        <begin position="29"/>
        <end position="99"/>
    </location>
</feature>
<dbReference type="PROSITE" id="PS50296">
    <property type="entry name" value="SUI1"/>
    <property type="match status" value="1"/>
</dbReference>
<gene>
    <name evidence="5" type="ORF">PLBR_LOCUS870</name>
</gene>
<organism evidence="5 6">
    <name type="scientific">Plasmodiophora brassicae</name>
    <name type="common">Clubroot disease agent</name>
    <dbReference type="NCBI Taxonomy" id="37360"/>
    <lineage>
        <taxon>Eukaryota</taxon>
        <taxon>Sar</taxon>
        <taxon>Rhizaria</taxon>
        <taxon>Endomyxa</taxon>
        <taxon>Phytomyxea</taxon>
        <taxon>Plasmodiophorida</taxon>
        <taxon>Plasmodiophoridae</taxon>
        <taxon>Plasmodiophora</taxon>
    </lineage>
</organism>
<dbReference type="InterPro" id="IPR048739">
    <property type="entry name" value="CEP104_N"/>
</dbReference>
<feature type="compositionally biased region" description="Low complexity" evidence="3">
    <location>
        <begin position="225"/>
        <end position="237"/>
    </location>
</feature>
<sequence length="887" mass="96993">MSNLTNIVFANTDLLTDGKDETHEHGNYVHIRIQQRNGRKSLTTVQGLASDLDLKKILKALKKTYSTNGTIVTDTEMGQVIQLQGDQRKNVLDFLTNYKICSRTEVKPSSHTLTPDPSVSVYDNASSNTQETGFVIVPRRGPVRGAIRDMSDADVVRPVLERALRRVANAAAPVDDALLRQIRADLVEALDLLASGRAPSLQELWASDPQAARERERRAIEKHASASTKSSAAAAPPCRSRALAANGEIIVCGSTDRGHRCRLTSDEYVLLFKDFDKERLAKEAAARAERRKRQRQNQENVGPAQNRSEGMLDGRDASPIVPHRLNDASDWTTESRWRSARYARWPADLTVDLPGPTIVDRIDIVVAANATPTAVVLFDGRRRRRIGVVEFEPIGRRQQRRVVFESPSCGYRLIVSVAGCHEAQSNTYNQVHLVALRVHGRKRHVPAPVEVDDREVVIPRRTTVADGGEPGRAGRSEKVDGILCDVGLVADRDLLLLADDTGDRPFQALSDYCTKHLERLQRRRQRCLGRGLQAEAGAIAACMTTIAEIASDARVLERGRRLARVAGDAPGDFVADLNGALQRATRAVADLDGRDPRHLLPEAPVEHAGKPTSASSPRIDASSLDKDDVDGQPDPDLDQVHPLFELFGEQTTTAALASPSQSRRLHAVSRICAIIDDDPDDQVVVAGRDRIAGLLAHDQAWPVRRMALHLVRQATLDVVLPVCINLASDGCPDVRRDAIRALIEHWRAGPTAILNALTGSVDDWRQRLGRLQAMDEIVREFGTEEVPVAIVMPFVRACLLHQHPAVRQGAVLLCNALEARVGSDQTDAFLADVDPMAVIGGSLGTVGEEEHHGPAPGDVADDPAPLAIHAGASRAMSPDEVRQMWSL</sequence>
<name>A0A3P3Y0I3_PLABS</name>
<evidence type="ECO:0000256" key="2">
    <source>
        <dbReference type="ARBA" id="ARBA00022917"/>
    </source>
</evidence>
<keyword evidence="5" id="KW-0496">Mitochondrion</keyword>
<dbReference type="InterPro" id="IPR036877">
    <property type="entry name" value="SUI1_dom_sf"/>
</dbReference>
<feature type="compositionally biased region" description="Acidic residues" evidence="3">
    <location>
        <begin position="627"/>
        <end position="637"/>
    </location>
</feature>
<feature type="region of interest" description="Disordered" evidence="3">
    <location>
        <begin position="208"/>
        <end position="237"/>
    </location>
</feature>
<feature type="compositionally biased region" description="Polar residues" evidence="3">
    <location>
        <begin position="297"/>
        <end position="308"/>
    </location>
</feature>
<dbReference type="InterPro" id="IPR001950">
    <property type="entry name" value="SUI1"/>
</dbReference>